<feature type="region of interest" description="Disordered" evidence="1">
    <location>
        <begin position="665"/>
        <end position="693"/>
    </location>
</feature>
<dbReference type="Proteomes" id="UP000188268">
    <property type="component" value="Unassembled WGS sequence"/>
</dbReference>
<gene>
    <name evidence="3" type="ORF">CCACVL1_09440</name>
</gene>
<dbReference type="GO" id="GO:0010073">
    <property type="term" value="P:meristem maintenance"/>
    <property type="evidence" value="ECO:0007669"/>
    <property type="project" value="InterPro"/>
</dbReference>
<dbReference type="OrthoDB" id="10539709at2759"/>
<evidence type="ECO:0000313" key="4">
    <source>
        <dbReference type="Proteomes" id="UP000188268"/>
    </source>
</evidence>
<feature type="region of interest" description="Disordered" evidence="1">
    <location>
        <begin position="204"/>
        <end position="223"/>
    </location>
</feature>
<evidence type="ECO:0000259" key="2">
    <source>
        <dbReference type="Pfam" id="PF10536"/>
    </source>
</evidence>
<dbReference type="PANTHER" id="PTHR46033:SF80">
    <property type="entry name" value="PROTEIN MAIN-LIKE 2-LIKE"/>
    <property type="match status" value="1"/>
</dbReference>
<dbReference type="PANTHER" id="PTHR46033">
    <property type="entry name" value="PROTEIN MAIN-LIKE 2"/>
    <property type="match status" value="1"/>
</dbReference>
<name>A0A1R3IW68_COCAP</name>
<sequence length="693" mass="78725">MHPQLNPPPGFVGVKSLSTQRDPLTKFLGGNSTIAQVNPAKGLLGARKVNPMQIEFSKGSGGGTWKSSLLRQNSKLVLDHDSDFTQSPYVSDDVYESEDDHDMTTPSELPAHRTGGKVKLTIYLASDRLRLVDAENWEDAYKSSGEEMLNAIKCPNEERRFDEYCKVAMVKLYTKFSERNSGNALKREQVHTTGNRSFTEVEEVLKKSHPNKPANQNEEPQVPENWSDKYISEEHDYFLGNTAQVLSHEVEPAGHDYMFIEKEPRDKDHHIPAKGILKFIFEHGELPLSTLSLDLEDLWRAILARWSTSTHTMITSWGEFTFTLEDVSVLLRLPMLGDCDPYNIELTNDDKRLRELLLTTYLRYVLPGCPDQGISVTPSFCHKMCLWERFPVCAPLHAIHTEGENYRAWPRYGCIGKKSVLSNMDRAASFTPMPYLEVLGGFEDPDAYSNQPASLTNFQQWVCRRELSAMIEGDHYKTAIFDASVERYLSHMVAVQFGSDQGVPPLPGRVGNVIACFASYTRGKMLSFPRIVFLPRTRVCYYSNGWTTYYQNSIAEWREYSKHNSQLKSALTVKKVMANDIFLRIMKKKNVVADLNKRLRLEGENYVVWSHKIQHLLDEQSVFETHEPEFLIRRLRTAGVALTNEQQDLTGHSSHLKLENERLKAAKPATDGVANVAESNPRKASGPKHKMDG</sequence>
<dbReference type="AlphaFoldDB" id="A0A1R3IW68"/>
<reference evidence="3 4" key="1">
    <citation type="submission" date="2013-09" db="EMBL/GenBank/DDBJ databases">
        <title>Corchorus capsularis genome sequencing.</title>
        <authorList>
            <person name="Alam M."/>
            <person name="Haque M.S."/>
            <person name="Islam M.S."/>
            <person name="Emdad E.M."/>
            <person name="Islam M.M."/>
            <person name="Ahmed B."/>
            <person name="Halim A."/>
            <person name="Hossen Q.M.M."/>
            <person name="Hossain M.Z."/>
            <person name="Ahmed R."/>
            <person name="Khan M.M."/>
            <person name="Islam R."/>
            <person name="Rashid M.M."/>
            <person name="Khan S.A."/>
            <person name="Rahman M.S."/>
            <person name="Alam M."/>
        </authorList>
    </citation>
    <scope>NUCLEOTIDE SEQUENCE [LARGE SCALE GENOMIC DNA]</scope>
    <source>
        <strain evidence="4">cv. CVL-1</strain>
        <tissue evidence="3">Whole seedling</tissue>
    </source>
</reference>
<dbReference type="Gramene" id="OMO86822">
    <property type="protein sequence ID" value="OMO86822"/>
    <property type="gene ID" value="CCACVL1_09440"/>
</dbReference>
<proteinExistence type="predicted"/>
<evidence type="ECO:0000256" key="1">
    <source>
        <dbReference type="SAM" id="MobiDB-lite"/>
    </source>
</evidence>
<comment type="caution">
    <text evidence="3">The sequence shown here is derived from an EMBL/GenBank/DDBJ whole genome shotgun (WGS) entry which is preliminary data.</text>
</comment>
<accession>A0A1R3IW68</accession>
<dbReference type="EMBL" id="AWWV01009385">
    <property type="protein sequence ID" value="OMO86822.1"/>
    <property type="molecule type" value="Genomic_DNA"/>
</dbReference>
<evidence type="ECO:0000313" key="3">
    <source>
        <dbReference type="EMBL" id="OMO86822.1"/>
    </source>
</evidence>
<dbReference type="InterPro" id="IPR019557">
    <property type="entry name" value="AminoTfrase-like_pln_mobile"/>
</dbReference>
<dbReference type="InterPro" id="IPR044824">
    <property type="entry name" value="MAIN-like"/>
</dbReference>
<feature type="domain" description="Aminotransferase-like plant mobile" evidence="2">
    <location>
        <begin position="296"/>
        <end position="338"/>
    </location>
</feature>
<organism evidence="3 4">
    <name type="scientific">Corchorus capsularis</name>
    <name type="common">Jute</name>
    <dbReference type="NCBI Taxonomy" id="210143"/>
    <lineage>
        <taxon>Eukaryota</taxon>
        <taxon>Viridiplantae</taxon>
        <taxon>Streptophyta</taxon>
        <taxon>Embryophyta</taxon>
        <taxon>Tracheophyta</taxon>
        <taxon>Spermatophyta</taxon>
        <taxon>Magnoliopsida</taxon>
        <taxon>eudicotyledons</taxon>
        <taxon>Gunneridae</taxon>
        <taxon>Pentapetalae</taxon>
        <taxon>rosids</taxon>
        <taxon>malvids</taxon>
        <taxon>Malvales</taxon>
        <taxon>Malvaceae</taxon>
        <taxon>Grewioideae</taxon>
        <taxon>Apeibeae</taxon>
        <taxon>Corchorus</taxon>
    </lineage>
</organism>
<dbReference type="Pfam" id="PF10536">
    <property type="entry name" value="PMD"/>
    <property type="match status" value="1"/>
</dbReference>
<protein>
    <recommendedName>
        <fullName evidence="2">Aminotransferase-like plant mobile domain-containing protein</fullName>
    </recommendedName>
</protein>
<keyword evidence="4" id="KW-1185">Reference proteome</keyword>